<organism evidence="2 3">
    <name type="scientific">Tyto alba</name>
    <name type="common">Barn owl</name>
    <dbReference type="NCBI Taxonomy" id="56313"/>
    <lineage>
        <taxon>Eukaryota</taxon>
        <taxon>Metazoa</taxon>
        <taxon>Chordata</taxon>
        <taxon>Craniata</taxon>
        <taxon>Vertebrata</taxon>
        <taxon>Euteleostomi</taxon>
        <taxon>Archelosauria</taxon>
        <taxon>Archosauria</taxon>
        <taxon>Dinosauria</taxon>
        <taxon>Saurischia</taxon>
        <taxon>Theropoda</taxon>
        <taxon>Coelurosauria</taxon>
        <taxon>Aves</taxon>
        <taxon>Neognathae</taxon>
        <taxon>Neoaves</taxon>
        <taxon>Telluraves</taxon>
        <taxon>Strigiformes</taxon>
        <taxon>Tytonidae</taxon>
        <taxon>Tyto</taxon>
    </lineage>
</organism>
<feature type="non-terminal residue" evidence="2">
    <location>
        <position position="155"/>
    </location>
</feature>
<dbReference type="InterPro" id="IPR003036">
    <property type="entry name" value="Gag_P30"/>
</dbReference>
<keyword evidence="3" id="KW-1185">Reference proteome</keyword>
<protein>
    <recommendedName>
        <fullName evidence="1">Core shell protein Gag P30 domain-containing protein</fullName>
    </recommendedName>
</protein>
<dbReference type="InterPro" id="IPR008919">
    <property type="entry name" value="Retrov_capsid_N"/>
</dbReference>
<dbReference type="EMBL" id="KK382420">
    <property type="protein sequence ID" value="KFV49165.1"/>
    <property type="molecule type" value="Genomic_DNA"/>
</dbReference>
<dbReference type="Proteomes" id="UP000054190">
    <property type="component" value="Unassembled WGS sequence"/>
</dbReference>
<proteinExistence type="predicted"/>
<feature type="domain" description="Core shell protein Gag P30" evidence="1">
    <location>
        <begin position="19"/>
        <end position="144"/>
    </location>
</feature>
<evidence type="ECO:0000259" key="1">
    <source>
        <dbReference type="Pfam" id="PF02093"/>
    </source>
</evidence>
<reference evidence="2 3" key="1">
    <citation type="submission" date="2014-04" db="EMBL/GenBank/DDBJ databases">
        <title>Genome evolution of avian class.</title>
        <authorList>
            <person name="Zhang G."/>
            <person name="Li C."/>
        </authorList>
    </citation>
    <scope>NUCLEOTIDE SEQUENCE [LARGE SCALE GENOMIC DNA]</scope>
    <source>
        <strain evidence="2">BGI_N341</strain>
    </source>
</reference>
<accession>A0A093EYA6</accession>
<dbReference type="PANTHER" id="PTHR33166">
    <property type="entry name" value="GAG_P30 DOMAIN-CONTAINING PROTEIN"/>
    <property type="match status" value="1"/>
</dbReference>
<dbReference type="InterPro" id="IPR050462">
    <property type="entry name" value="Retroviral_Gag-Pol_poly"/>
</dbReference>
<evidence type="ECO:0000313" key="2">
    <source>
        <dbReference type="EMBL" id="KFV49165.1"/>
    </source>
</evidence>
<dbReference type="Gene3D" id="1.10.375.10">
    <property type="entry name" value="Human Immunodeficiency Virus Type 1 Capsid Protein"/>
    <property type="match status" value="1"/>
</dbReference>
<evidence type="ECO:0000313" key="3">
    <source>
        <dbReference type="Proteomes" id="UP000054190"/>
    </source>
</evidence>
<dbReference type="Pfam" id="PF02093">
    <property type="entry name" value="Gag_p30"/>
    <property type="match status" value="1"/>
</dbReference>
<gene>
    <name evidence="2" type="ORF">N341_08865</name>
</gene>
<name>A0A093EYA6_TYTAL</name>
<feature type="non-terminal residue" evidence="2">
    <location>
        <position position="1"/>
    </location>
</feature>
<dbReference type="AlphaFoldDB" id="A0A093EYA6"/>
<sequence length="155" mass="17904">QEVGSNRPVTVKVPFSVADLRSWKELAGTYSEDPEKVSKVFETIIRTQDLDWNDTQVVLDTLLTCDERTMVIAKAKEEAERMHVQNAQLGNVNDHFLPVDPRWDPNNPAQIELLTKYQRLLVFGMKHAIPKALNLSKLYQVIKRRLRECMSRTLN</sequence>
<dbReference type="GO" id="GO:0019068">
    <property type="term" value="P:virion assembly"/>
    <property type="evidence" value="ECO:0007669"/>
    <property type="project" value="InterPro"/>
</dbReference>
<dbReference type="SUPFAM" id="SSF47943">
    <property type="entry name" value="Retrovirus capsid protein, N-terminal core domain"/>
    <property type="match status" value="1"/>
</dbReference>